<comment type="caution">
    <text evidence="1">The sequence shown here is derived from an EMBL/GenBank/DDBJ whole genome shotgun (WGS) entry which is preliminary data.</text>
</comment>
<protein>
    <submittedName>
        <fullName evidence="1">Uncharacterized protein</fullName>
    </submittedName>
</protein>
<organism evidence="1 2">
    <name type="scientific">Fimbriiglobus ruber</name>
    <dbReference type="NCBI Taxonomy" id="1908690"/>
    <lineage>
        <taxon>Bacteria</taxon>
        <taxon>Pseudomonadati</taxon>
        <taxon>Planctomycetota</taxon>
        <taxon>Planctomycetia</taxon>
        <taxon>Gemmatales</taxon>
        <taxon>Gemmataceae</taxon>
        <taxon>Fimbriiglobus</taxon>
    </lineage>
</organism>
<sequence>MFTSNDFLAKQIKLPGRKATPFYNGSLACKLWQFEPV</sequence>
<reference evidence="2" key="1">
    <citation type="submission" date="2017-06" db="EMBL/GenBank/DDBJ databases">
        <title>Genome analysis of Fimbriiglobus ruber SP5, the first member of the order Planctomycetales with confirmed chitinolytic capability.</title>
        <authorList>
            <person name="Ravin N.V."/>
            <person name="Rakitin A.L."/>
            <person name="Ivanova A.A."/>
            <person name="Beletsky A.V."/>
            <person name="Kulichevskaya I.S."/>
            <person name="Mardanov A.V."/>
            <person name="Dedysh S.N."/>
        </authorList>
    </citation>
    <scope>NUCLEOTIDE SEQUENCE [LARGE SCALE GENOMIC DNA]</scope>
    <source>
        <strain evidence="2">SP5</strain>
    </source>
</reference>
<proteinExistence type="predicted"/>
<accession>A0A225D5A9</accession>
<name>A0A225D5A9_9BACT</name>
<keyword evidence="2" id="KW-1185">Reference proteome</keyword>
<gene>
    <name evidence="1" type="ORF">FRUB_08706</name>
</gene>
<evidence type="ECO:0000313" key="1">
    <source>
        <dbReference type="EMBL" id="OWK36143.1"/>
    </source>
</evidence>
<dbReference type="Proteomes" id="UP000214646">
    <property type="component" value="Unassembled WGS sequence"/>
</dbReference>
<evidence type="ECO:0000313" key="2">
    <source>
        <dbReference type="Proteomes" id="UP000214646"/>
    </source>
</evidence>
<dbReference type="EMBL" id="NIDE01000017">
    <property type="protein sequence ID" value="OWK36143.1"/>
    <property type="molecule type" value="Genomic_DNA"/>
</dbReference>
<dbReference type="AlphaFoldDB" id="A0A225D5A9"/>